<proteinExistence type="predicted"/>
<dbReference type="Proteomes" id="UP000317685">
    <property type="component" value="Unassembled WGS sequence"/>
</dbReference>
<dbReference type="AlphaFoldDB" id="A0A561W6C9"/>
<dbReference type="Pfam" id="PF13377">
    <property type="entry name" value="Peripla_BP_3"/>
    <property type="match status" value="1"/>
</dbReference>
<sequence>MPSDQPPRMRDVARALGVSQATVSNAFNRPDQLSRELRDRILTAARDLGYPGPDPIANTFRRGRTGAIGLIIHEPLQYLFEDPAARLTMAGVARVCGEHGSSLVLVPRAEPGLPDVVPTALVDGFVAFCDPLEPERRELLRARRLPVVGLDAPVTPGEPYVGIDDRAAARAAAAHLVALGHRRIGVISFALARDSETTVVPAGLDAPTGYVANRARLDGYRDALGPALDDGGGRIVVVAARGVEEADGAAAAVPLLDHAEPPTAILAMSDRLALGVIAEATRRGIDVPGDLSVVGFDDVPAASAADPALTTVRQPHDRKGAEAVRMLLRPASTRQALILPTEVVVRASTAPPRT</sequence>
<evidence type="ECO:0000256" key="1">
    <source>
        <dbReference type="ARBA" id="ARBA00023015"/>
    </source>
</evidence>
<reference evidence="5 6" key="1">
    <citation type="submission" date="2019-06" db="EMBL/GenBank/DDBJ databases">
        <title>Sequencing the genomes of 1000 actinobacteria strains.</title>
        <authorList>
            <person name="Klenk H.-P."/>
        </authorList>
    </citation>
    <scope>NUCLEOTIDE SEQUENCE [LARGE SCALE GENOMIC DNA]</scope>
    <source>
        <strain evidence="5 6">DSM 45885</strain>
    </source>
</reference>
<dbReference type="InterPro" id="IPR000843">
    <property type="entry name" value="HTH_LacI"/>
</dbReference>
<evidence type="ECO:0000313" key="6">
    <source>
        <dbReference type="Proteomes" id="UP000317685"/>
    </source>
</evidence>
<dbReference type="InterPro" id="IPR028082">
    <property type="entry name" value="Peripla_BP_I"/>
</dbReference>
<dbReference type="PROSITE" id="PS50932">
    <property type="entry name" value="HTH_LACI_2"/>
    <property type="match status" value="1"/>
</dbReference>
<dbReference type="Pfam" id="PF00356">
    <property type="entry name" value="LacI"/>
    <property type="match status" value="1"/>
</dbReference>
<dbReference type="Gene3D" id="1.10.260.40">
    <property type="entry name" value="lambda repressor-like DNA-binding domains"/>
    <property type="match status" value="1"/>
</dbReference>
<evidence type="ECO:0000256" key="2">
    <source>
        <dbReference type="ARBA" id="ARBA00023125"/>
    </source>
</evidence>
<dbReference type="SUPFAM" id="SSF47413">
    <property type="entry name" value="lambda repressor-like DNA-binding domains"/>
    <property type="match status" value="1"/>
</dbReference>
<feature type="domain" description="HTH lacI-type" evidence="4">
    <location>
        <begin position="7"/>
        <end position="62"/>
    </location>
</feature>
<dbReference type="SUPFAM" id="SSF53822">
    <property type="entry name" value="Periplasmic binding protein-like I"/>
    <property type="match status" value="1"/>
</dbReference>
<evidence type="ECO:0000256" key="3">
    <source>
        <dbReference type="ARBA" id="ARBA00023163"/>
    </source>
</evidence>
<comment type="caution">
    <text evidence="5">The sequence shown here is derived from an EMBL/GenBank/DDBJ whole genome shotgun (WGS) entry which is preliminary data.</text>
</comment>
<keyword evidence="6" id="KW-1185">Reference proteome</keyword>
<dbReference type="Gene3D" id="3.40.50.2300">
    <property type="match status" value="2"/>
</dbReference>
<organism evidence="5 6">
    <name type="scientific">Micromonospora taraxaci</name>
    <dbReference type="NCBI Taxonomy" id="1316803"/>
    <lineage>
        <taxon>Bacteria</taxon>
        <taxon>Bacillati</taxon>
        <taxon>Actinomycetota</taxon>
        <taxon>Actinomycetes</taxon>
        <taxon>Micromonosporales</taxon>
        <taxon>Micromonosporaceae</taxon>
        <taxon>Micromonospora</taxon>
    </lineage>
</organism>
<evidence type="ECO:0000313" key="5">
    <source>
        <dbReference type="EMBL" id="TWG19383.1"/>
    </source>
</evidence>
<evidence type="ECO:0000259" key="4">
    <source>
        <dbReference type="PROSITE" id="PS50932"/>
    </source>
</evidence>
<keyword evidence="3" id="KW-0804">Transcription</keyword>
<dbReference type="CDD" id="cd01392">
    <property type="entry name" value="HTH_LacI"/>
    <property type="match status" value="1"/>
</dbReference>
<dbReference type="SMART" id="SM00354">
    <property type="entry name" value="HTH_LACI"/>
    <property type="match status" value="1"/>
</dbReference>
<dbReference type="EMBL" id="VIWZ01000001">
    <property type="protein sequence ID" value="TWG19383.1"/>
    <property type="molecule type" value="Genomic_DNA"/>
</dbReference>
<protein>
    <submittedName>
        <fullName evidence="5">DNA-binding LacI/PurR family transcriptional regulator</fullName>
    </submittedName>
</protein>
<dbReference type="InterPro" id="IPR046335">
    <property type="entry name" value="LacI/GalR-like_sensor"/>
</dbReference>
<dbReference type="PANTHER" id="PTHR30146:SF138">
    <property type="entry name" value="TRANSCRIPTIONAL REGULATORY PROTEIN"/>
    <property type="match status" value="1"/>
</dbReference>
<keyword evidence="1" id="KW-0805">Transcription regulation</keyword>
<dbReference type="InterPro" id="IPR010982">
    <property type="entry name" value="Lambda_DNA-bd_dom_sf"/>
</dbReference>
<dbReference type="GO" id="GO:0003700">
    <property type="term" value="F:DNA-binding transcription factor activity"/>
    <property type="evidence" value="ECO:0007669"/>
    <property type="project" value="TreeGrafter"/>
</dbReference>
<accession>A0A561W6C9</accession>
<keyword evidence="2 5" id="KW-0238">DNA-binding</keyword>
<dbReference type="PANTHER" id="PTHR30146">
    <property type="entry name" value="LACI-RELATED TRANSCRIPTIONAL REPRESSOR"/>
    <property type="match status" value="1"/>
</dbReference>
<dbReference type="CDD" id="cd06279">
    <property type="entry name" value="PBP1_LacI-like"/>
    <property type="match status" value="1"/>
</dbReference>
<gene>
    <name evidence="5" type="ORF">FHU34_114765</name>
</gene>
<name>A0A561W6C9_9ACTN</name>
<dbReference type="GO" id="GO:0000976">
    <property type="term" value="F:transcription cis-regulatory region binding"/>
    <property type="evidence" value="ECO:0007669"/>
    <property type="project" value="TreeGrafter"/>
</dbReference>